<dbReference type="Gramene" id="PNT62375">
    <property type="protein sequence ID" value="PNT62375"/>
    <property type="gene ID" value="BRADI_4g02485v3"/>
</dbReference>
<dbReference type="EnsemblPlants" id="PNT62375">
    <property type="protein sequence ID" value="PNT62375"/>
    <property type="gene ID" value="BRADI_4g02485v3"/>
</dbReference>
<dbReference type="EMBL" id="CM000883">
    <property type="protein sequence ID" value="KQJ85930.1"/>
    <property type="molecule type" value="Genomic_DNA"/>
</dbReference>
<dbReference type="Gramene" id="KQJ85928">
    <property type="protein sequence ID" value="KQJ85928"/>
    <property type="gene ID" value="BRADI_4g02485v3"/>
</dbReference>
<protein>
    <submittedName>
        <fullName evidence="1 2">Uncharacterized protein</fullName>
    </submittedName>
</protein>
<dbReference type="Gramene" id="PNT62379">
    <property type="protein sequence ID" value="PNT62379"/>
    <property type="gene ID" value="BRADI_4g02485v3"/>
</dbReference>
<proteinExistence type="predicted"/>
<dbReference type="EnsemblPlants" id="PNT62377">
    <property type="protein sequence ID" value="PNT62377"/>
    <property type="gene ID" value="BRADI_4g02485v3"/>
</dbReference>
<dbReference type="EMBL" id="CM000883">
    <property type="protein sequence ID" value="PNT62375.1"/>
    <property type="molecule type" value="Genomic_DNA"/>
</dbReference>
<keyword evidence="3" id="KW-1185">Reference proteome</keyword>
<dbReference type="EnsemblPlants" id="KQJ85930">
    <property type="protein sequence ID" value="KQJ85930"/>
    <property type="gene ID" value="BRADI_4g02485v3"/>
</dbReference>
<dbReference type="RefSeq" id="XP_010237061.1">
    <property type="nucleotide sequence ID" value="XM_010238759.3"/>
</dbReference>
<dbReference type="GeneID" id="100831284"/>
<dbReference type="EnsemblPlants" id="KQJ85928">
    <property type="protein sequence ID" value="KQJ85928"/>
    <property type="gene ID" value="BRADI_4g02485v3"/>
</dbReference>
<dbReference type="Gramene" id="KQJ85930">
    <property type="protein sequence ID" value="KQJ85930"/>
    <property type="gene ID" value="BRADI_4g02485v3"/>
</dbReference>
<dbReference type="AlphaFoldDB" id="A0A0Q3GYI3"/>
<reference evidence="2" key="3">
    <citation type="submission" date="2018-08" db="UniProtKB">
        <authorList>
            <consortium name="EnsemblPlants"/>
        </authorList>
    </citation>
    <scope>IDENTIFICATION</scope>
    <source>
        <strain evidence="2">cv. Bd21</strain>
    </source>
</reference>
<dbReference type="EnsemblPlants" id="PNT62379">
    <property type="protein sequence ID" value="PNT62379"/>
    <property type="gene ID" value="BRADI_4g02485v3"/>
</dbReference>
<dbReference type="EMBL" id="CM000883">
    <property type="protein sequence ID" value="PNT62376.1"/>
    <property type="molecule type" value="Genomic_DNA"/>
</dbReference>
<dbReference type="EMBL" id="CM000883">
    <property type="protein sequence ID" value="PNT62377.1"/>
    <property type="molecule type" value="Genomic_DNA"/>
</dbReference>
<gene>
    <name evidence="2" type="primary">LOC100831284</name>
    <name evidence="1" type="ORF">BRADI_4g02485v3</name>
</gene>
<dbReference type="KEGG" id="bdi:100831284"/>
<evidence type="ECO:0000313" key="3">
    <source>
        <dbReference type="Proteomes" id="UP000008810"/>
    </source>
</evidence>
<dbReference type="Gramene" id="PNT62376">
    <property type="protein sequence ID" value="PNT62376"/>
    <property type="gene ID" value="BRADI_4g02485v3"/>
</dbReference>
<accession>A0A0Q3GYI3</accession>
<evidence type="ECO:0000313" key="2">
    <source>
        <dbReference type="EnsemblPlants" id="KQJ85928"/>
    </source>
</evidence>
<name>A0A0Q3GYI3_BRADI</name>
<dbReference type="Gramene" id="PNT62377">
    <property type="protein sequence ID" value="PNT62377"/>
    <property type="gene ID" value="BRADI_4g02485v3"/>
</dbReference>
<dbReference type="EMBL" id="CM000883">
    <property type="protein sequence ID" value="KQJ85928.1"/>
    <property type="molecule type" value="Genomic_DNA"/>
</dbReference>
<evidence type="ECO:0000313" key="1">
    <source>
        <dbReference type="EMBL" id="KQJ85930.1"/>
    </source>
</evidence>
<reference evidence="1 2" key="1">
    <citation type="journal article" date="2010" name="Nature">
        <title>Genome sequencing and analysis of the model grass Brachypodium distachyon.</title>
        <authorList>
            <consortium name="International Brachypodium Initiative"/>
        </authorList>
    </citation>
    <scope>NUCLEOTIDE SEQUENCE [LARGE SCALE GENOMIC DNA]</scope>
    <source>
        <strain evidence="1">Bd21</strain>
        <strain evidence="2">cv. Bd21</strain>
    </source>
</reference>
<dbReference type="EMBL" id="CM000883">
    <property type="protein sequence ID" value="PNT62379.1"/>
    <property type="molecule type" value="Genomic_DNA"/>
</dbReference>
<sequence length="142" mass="15990">MAAVSEHTRVAGQLNRSTECLNGPLFLPGRSVVDHQCKFRFRYTLYAVAAQPASLGISAHECTISVFTKQRELLFSVASMLRRSYHIYARQVFTKTPKLLNYLSSGSWLTMSSTKVCVPTESGLHTIWNGHSPNKRWILSGW</sequence>
<dbReference type="EnsemblPlants" id="PNT62376">
    <property type="protein sequence ID" value="PNT62376"/>
    <property type="gene ID" value="BRADI_4g02485v3"/>
</dbReference>
<organism evidence="1">
    <name type="scientific">Brachypodium distachyon</name>
    <name type="common">Purple false brome</name>
    <name type="synonym">Trachynia distachya</name>
    <dbReference type="NCBI Taxonomy" id="15368"/>
    <lineage>
        <taxon>Eukaryota</taxon>
        <taxon>Viridiplantae</taxon>
        <taxon>Streptophyta</taxon>
        <taxon>Embryophyta</taxon>
        <taxon>Tracheophyta</taxon>
        <taxon>Spermatophyta</taxon>
        <taxon>Magnoliopsida</taxon>
        <taxon>Liliopsida</taxon>
        <taxon>Poales</taxon>
        <taxon>Poaceae</taxon>
        <taxon>BOP clade</taxon>
        <taxon>Pooideae</taxon>
        <taxon>Stipodae</taxon>
        <taxon>Brachypodieae</taxon>
        <taxon>Brachypodium</taxon>
    </lineage>
</organism>
<reference evidence="1" key="2">
    <citation type="submission" date="2017-06" db="EMBL/GenBank/DDBJ databases">
        <title>WGS assembly of Brachypodium distachyon.</title>
        <authorList>
            <consortium name="The International Brachypodium Initiative"/>
            <person name="Lucas S."/>
            <person name="Harmon-Smith M."/>
            <person name="Lail K."/>
            <person name="Tice H."/>
            <person name="Grimwood J."/>
            <person name="Bruce D."/>
            <person name="Barry K."/>
            <person name="Shu S."/>
            <person name="Lindquist E."/>
            <person name="Wang M."/>
            <person name="Pitluck S."/>
            <person name="Vogel J.P."/>
            <person name="Garvin D.F."/>
            <person name="Mockler T.C."/>
            <person name="Schmutz J."/>
            <person name="Rokhsar D."/>
            <person name="Bevan M.W."/>
        </authorList>
    </citation>
    <scope>NUCLEOTIDE SEQUENCE</scope>
    <source>
        <strain evidence="1">Bd21</strain>
    </source>
</reference>
<dbReference type="Proteomes" id="UP000008810">
    <property type="component" value="Chromosome 4"/>
</dbReference>